<evidence type="ECO:0000313" key="1">
    <source>
        <dbReference type="EMBL" id="UYP47529.1"/>
    </source>
</evidence>
<keyword evidence="2" id="KW-1185">Reference proteome</keyword>
<sequence>MTTLPIITQLLQSKEPLIRLKTYRTLLDHELDTVEVKQICRDLKQKSPIVQQLFKDLPQGNSSLPYDVYHKWHGAHWIMAILADLEYPPQDKTLIPSRDAELEWLLSDHHWKRTPILEGRRRFCASIEGNAIFALTKLGLDDGRCAQLIQRLQDYQWEDGGWNCDKHPKACHSSYNESLIPYRALIHYHHTHPSPSLAQTIERASEVFLKRKLYVSQHTQLPIHPKWIQLSYPSYWHYNILNALKILGEGEKLKDPRCQPALDILVSKRLPDGGFPAEIRYYLGKEGRNHSPVHWGGVAKRKMNPWVTLDALHVLKRANLMEFES</sequence>
<reference evidence="1" key="1">
    <citation type="submission" date="2022-09" db="EMBL/GenBank/DDBJ databases">
        <title>Actin cytoskeleton and complex cell architecture in an #Asgard archaeon.</title>
        <authorList>
            <person name="Ponce Toledo R.I."/>
            <person name="Schleper C."/>
            <person name="Rodrigues Oliveira T."/>
            <person name="Wollweber F."/>
            <person name="Xu J."/>
            <person name="Rittmann S."/>
            <person name="Klingl A."/>
            <person name="Pilhofer M."/>
        </authorList>
    </citation>
    <scope>NUCLEOTIDE SEQUENCE</scope>
    <source>
        <strain evidence="1">B-35</strain>
    </source>
</reference>
<accession>A0ABY6HVJ0</accession>
<gene>
    <name evidence="1" type="ORF">NEF87_003814</name>
</gene>
<evidence type="ECO:0008006" key="3">
    <source>
        <dbReference type="Google" id="ProtNLM"/>
    </source>
</evidence>
<evidence type="ECO:0000313" key="2">
    <source>
        <dbReference type="Proteomes" id="UP001208689"/>
    </source>
</evidence>
<protein>
    <recommendedName>
        <fullName evidence="3">Squalene cyclase C-terminal domain-containing protein</fullName>
    </recommendedName>
</protein>
<dbReference type="SUPFAM" id="SSF48239">
    <property type="entry name" value="Terpenoid cyclases/Protein prenyltransferases"/>
    <property type="match status" value="1"/>
</dbReference>
<dbReference type="EMBL" id="CP104013">
    <property type="protein sequence ID" value="UYP47529.1"/>
    <property type="molecule type" value="Genomic_DNA"/>
</dbReference>
<dbReference type="Proteomes" id="UP001208689">
    <property type="component" value="Chromosome"/>
</dbReference>
<organism evidence="1 2">
    <name type="scientific">Candidatus Lokiarchaeum ossiferum</name>
    <dbReference type="NCBI Taxonomy" id="2951803"/>
    <lineage>
        <taxon>Archaea</taxon>
        <taxon>Promethearchaeati</taxon>
        <taxon>Promethearchaeota</taxon>
        <taxon>Promethearchaeia</taxon>
        <taxon>Promethearchaeales</taxon>
        <taxon>Promethearchaeaceae</taxon>
        <taxon>Candidatus Lokiarchaeum</taxon>
    </lineage>
</organism>
<dbReference type="InterPro" id="IPR008930">
    <property type="entry name" value="Terpenoid_cyclase/PrenylTrfase"/>
</dbReference>
<proteinExistence type="predicted"/>
<name>A0ABY6HVJ0_9ARCH</name>